<dbReference type="EMBL" id="WTQQ01000289">
    <property type="protein sequence ID" value="MWR90001.1"/>
    <property type="molecule type" value="Genomic_DNA"/>
</dbReference>
<evidence type="ECO:0000313" key="2">
    <source>
        <dbReference type="EMBL" id="MWT23846.1"/>
    </source>
</evidence>
<sequence>MGIRTLWATKGSWSRELVLFNLILMRASHGAGADISFAHRGHKEQIMKNDKVTNEQQAQNKLNRKKKTPNAWGVIKWLIRLLYWITRAVDFFEGGDE</sequence>
<comment type="caution">
    <text evidence="1">The sequence shown here is derived from an EMBL/GenBank/DDBJ whole genome shotgun (WGS) entry which is preliminary data.</text>
</comment>
<dbReference type="AlphaFoldDB" id="A0A6D0JDP2"/>
<dbReference type="Proteomes" id="UP000436482">
    <property type="component" value="Unassembled WGS sequence"/>
</dbReference>
<dbReference type="Proteomes" id="UP000462410">
    <property type="component" value="Unassembled WGS sequence"/>
</dbReference>
<evidence type="ECO:0000313" key="1">
    <source>
        <dbReference type="EMBL" id="MWR90001.1"/>
    </source>
</evidence>
<organism evidence="1 3">
    <name type="scientific">Escherichia coli</name>
    <dbReference type="NCBI Taxonomy" id="562"/>
    <lineage>
        <taxon>Bacteria</taxon>
        <taxon>Pseudomonadati</taxon>
        <taxon>Pseudomonadota</taxon>
        <taxon>Gammaproteobacteria</taxon>
        <taxon>Enterobacterales</taxon>
        <taxon>Enterobacteriaceae</taxon>
        <taxon>Escherichia</taxon>
    </lineage>
</organism>
<name>A0A6D0JDP2_ECOLX</name>
<evidence type="ECO:0000313" key="4">
    <source>
        <dbReference type="Proteomes" id="UP000462410"/>
    </source>
</evidence>
<gene>
    <name evidence="2" type="ORF">GP965_23485</name>
    <name evidence="1" type="ORF">GP979_17120</name>
</gene>
<accession>A0A6D0JDP2</accession>
<protein>
    <submittedName>
        <fullName evidence="1">Uncharacterized protein</fullName>
    </submittedName>
</protein>
<reference evidence="3 4" key="1">
    <citation type="submission" date="2019-12" db="EMBL/GenBank/DDBJ databases">
        <title>Enteriobacteria Tanzani isolates_8377-8380.</title>
        <authorList>
            <person name="Subbiah M."/>
            <person name="Call D."/>
        </authorList>
    </citation>
    <scope>NUCLEOTIDE SEQUENCE [LARGE SCALE GENOMIC DNA]</scope>
    <source>
        <strain evidence="2 4">8378wH8</strain>
        <strain evidence="1 3">8379wE6</strain>
    </source>
</reference>
<evidence type="ECO:0000313" key="3">
    <source>
        <dbReference type="Proteomes" id="UP000436482"/>
    </source>
</evidence>
<dbReference type="EMBL" id="WTRC01000600">
    <property type="protein sequence ID" value="MWT23846.1"/>
    <property type="molecule type" value="Genomic_DNA"/>
</dbReference>
<proteinExistence type="predicted"/>